<sequence>MAITKIDSHQPVREDSAHTVAKVSITTASISTTLLSASALRGLYDSATGGRNAGNTRQFQSIVWNTGDNLAATPSTSPHVSTS</sequence>
<proteinExistence type="predicted"/>
<protein>
    <submittedName>
        <fullName evidence="1">Uncharacterized protein</fullName>
    </submittedName>
</protein>
<organism evidence="1">
    <name type="scientific">Mesocestoides corti</name>
    <name type="common">Flatworm</name>
    <dbReference type="NCBI Taxonomy" id="53468"/>
    <lineage>
        <taxon>Eukaryota</taxon>
        <taxon>Metazoa</taxon>
        <taxon>Spiralia</taxon>
        <taxon>Lophotrochozoa</taxon>
        <taxon>Platyhelminthes</taxon>
        <taxon>Cestoda</taxon>
        <taxon>Eucestoda</taxon>
        <taxon>Cyclophyllidea</taxon>
        <taxon>Mesocestoididae</taxon>
        <taxon>Mesocestoides</taxon>
    </lineage>
</organism>
<accession>A0A5K3G558</accession>
<name>A0A5K3G558_MESCO</name>
<dbReference type="WBParaSite" id="MCU_013365-RA">
    <property type="protein sequence ID" value="MCU_013365-RA"/>
    <property type="gene ID" value="MCU_013365"/>
</dbReference>
<dbReference type="AlphaFoldDB" id="A0A5K3G558"/>
<reference evidence="1" key="1">
    <citation type="submission" date="2019-11" db="UniProtKB">
        <authorList>
            <consortium name="WormBaseParasite"/>
        </authorList>
    </citation>
    <scope>IDENTIFICATION</scope>
</reference>
<evidence type="ECO:0000313" key="1">
    <source>
        <dbReference type="WBParaSite" id="MCU_013365-RA"/>
    </source>
</evidence>